<dbReference type="WBParaSite" id="HPBE_0000098401-mRNA-1">
    <property type="protein sequence ID" value="HPBE_0000098401-mRNA-1"/>
    <property type="gene ID" value="HPBE_0000098401"/>
</dbReference>
<proteinExistence type="predicted"/>
<organism evidence="3 4">
    <name type="scientific">Heligmosomoides polygyrus</name>
    <name type="common">Parasitic roundworm</name>
    <dbReference type="NCBI Taxonomy" id="6339"/>
    <lineage>
        <taxon>Eukaryota</taxon>
        <taxon>Metazoa</taxon>
        <taxon>Ecdysozoa</taxon>
        <taxon>Nematoda</taxon>
        <taxon>Chromadorea</taxon>
        <taxon>Rhabditida</taxon>
        <taxon>Rhabditina</taxon>
        <taxon>Rhabditomorpha</taxon>
        <taxon>Strongyloidea</taxon>
        <taxon>Heligmosomidae</taxon>
        <taxon>Heligmosomoides</taxon>
    </lineage>
</organism>
<keyword evidence="3" id="KW-1185">Reference proteome</keyword>
<feature type="region of interest" description="Disordered" evidence="1">
    <location>
        <begin position="30"/>
        <end position="64"/>
    </location>
</feature>
<feature type="compositionally biased region" description="Low complexity" evidence="1">
    <location>
        <begin position="30"/>
        <end position="40"/>
    </location>
</feature>
<dbReference type="EMBL" id="UZAH01000922">
    <property type="protein sequence ID" value="VDO19367.1"/>
    <property type="molecule type" value="Genomic_DNA"/>
</dbReference>
<reference evidence="4" key="2">
    <citation type="submission" date="2019-09" db="UniProtKB">
        <authorList>
            <consortium name="WormBaseParasite"/>
        </authorList>
    </citation>
    <scope>IDENTIFICATION</scope>
</reference>
<evidence type="ECO:0000256" key="1">
    <source>
        <dbReference type="SAM" id="MobiDB-lite"/>
    </source>
</evidence>
<name>A0A183F492_HELPZ</name>
<accession>A0A3P7UAP1</accession>
<sequence>MAARLSGKQAWLTGMETAVEETLQKYKDLSSTLVSGSSSSEEQDQALLHRKQQASQELETRSSHLPTALDGFTNAVDDVPEPIAQDQQVKVKQNIAAAHSLLEKARDRLIELSLQLTRFPLKE</sequence>
<evidence type="ECO:0000313" key="3">
    <source>
        <dbReference type="Proteomes" id="UP000050761"/>
    </source>
</evidence>
<accession>A0A183F492</accession>
<protein>
    <submittedName>
        <fullName evidence="4">Mediator of RNA polymerase II transcription subunit 21</fullName>
    </submittedName>
</protein>
<gene>
    <name evidence="2" type="ORF">HPBE_LOCUS985</name>
</gene>
<dbReference type="Proteomes" id="UP000050761">
    <property type="component" value="Unassembled WGS sequence"/>
</dbReference>
<dbReference type="AlphaFoldDB" id="A0A183F492"/>
<evidence type="ECO:0000313" key="2">
    <source>
        <dbReference type="EMBL" id="VDO19367.1"/>
    </source>
</evidence>
<reference evidence="2 3" key="1">
    <citation type="submission" date="2018-11" db="EMBL/GenBank/DDBJ databases">
        <authorList>
            <consortium name="Pathogen Informatics"/>
        </authorList>
    </citation>
    <scope>NUCLEOTIDE SEQUENCE [LARGE SCALE GENOMIC DNA]</scope>
</reference>
<evidence type="ECO:0000313" key="4">
    <source>
        <dbReference type="WBParaSite" id="HPBE_0000098401-mRNA-1"/>
    </source>
</evidence>